<dbReference type="RefSeq" id="WP_138122378.1">
    <property type="nucleotide sequence ID" value="NZ_SWLG01000001.1"/>
</dbReference>
<dbReference type="EMBL" id="SWLG01000001">
    <property type="protein sequence ID" value="TLS38983.1"/>
    <property type="molecule type" value="Genomic_DNA"/>
</dbReference>
<dbReference type="OrthoDB" id="2418411at2"/>
<keyword evidence="3" id="KW-1185">Reference proteome</keyword>
<proteinExistence type="predicted"/>
<keyword evidence="1" id="KW-0472">Membrane</keyword>
<feature type="transmembrane region" description="Helical" evidence="1">
    <location>
        <begin position="30"/>
        <end position="51"/>
    </location>
</feature>
<comment type="caution">
    <text evidence="2">The sequence shown here is derived from an EMBL/GenBank/DDBJ whole genome shotgun (WGS) entry which is preliminary data.</text>
</comment>
<gene>
    <name evidence="2" type="ORF">FCL54_01345</name>
</gene>
<keyword evidence="1" id="KW-1133">Transmembrane helix</keyword>
<dbReference type="Proteomes" id="UP000308230">
    <property type="component" value="Unassembled WGS sequence"/>
</dbReference>
<organism evidence="2 3">
    <name type="scientific">Exobacillus caeni</name>
    <dbReference type="NCBI Taxonomy" id="2574798"/>
    <lineage>
        <taxon>Bacteria</taxon>
        <taxon>Bacillati</taxon>
        <taxon>Bacillota</taxon>
        <taxon>Bacilli</taxon>
        <taxon>Bacillales</taxon>
        <taxon>Guptibacillaceae</taxon>
        <taxon>Exobacillus</taxon>
    </lineage>
</organism>
<reference evidence="2 3" key="1">
    <citation type="submission" date="2019-04" db="EMBL/GenBank/DDBJ databases">
        <title>Bacillus caeni sp. nov., a bacterium isolated from mangrove sediment.</title>
        <authorList>
            <person name="Huang H."/>
            <person name="Mo K."/>
            <person name="Hu Y."/>
        </authorList>
    </citation>
    <scope>NUCLEOTIDE SEQUENCE [LARGE SCALE GENOMIC DNA]</scope>
    <source>
        <strain evidence="2 3">HB172195</strain>
    </source>
</reference>
<evidence type="ECO:0000313" key="2">
    <source>
        <dbReference type="EMBL" id="TLS38983.1"/>
    </source>
</evidence>
<sequence>MSVIEKKQSANTAPKHKVKKEEEVKLNGTLVSVMLLGLFIVLSWGGIYLWYLSRF</sequence>
<protein>
    <submittedName>
        <fullName evidence="2">Cytochrome c oxidase subunit 2A</fullName>
    </submittedName>
</protein>
<evidence type="ECO:0000256" key="1">
    <source>
        <dbReference type="SAM" id="Phobius"/>
    </source>
</evidence>
<accession>A0A5R9FDM8</accession>
<evidence type="ECO:0000313" key="3">
    <source>
        <dbReference type="Proteomes" id="UP000308230"/>
    </source>
</evidence>
<name>A0A5R9FDM8_9BACL</name>
<dbReference type="AlphaFoldDB" id="A0A5R9FDM8"/>
<keyword evidence="1" id="KW-0812">Transmembrane</keyword>